<dbReference type="SMART" id="SM00365">
    <property type="entry name" value="LRR_SD22"/>
    <property type="match status" value="5"/>
</dbReference>
<dbReference type="InterPro" id="IPR013761">
    <property type="entry name" value="SAM/pointed_sf"/>
</dbReference>
<dbReference type="PANTHER" id="PTHR46652">
    <property type="entry name" value="LEUCINE-RICH REPEAT AND IQ DOMAIN-CONTAINING PROTEIN 1-RELATED"/>
    <property type="match status" value="1"/>
</dbReference>
<feature type="region of interest" description="Disordered" evidence="3">
    <location>
        <begin position="472"/>
        <end position="495"/>
    </location>
</feature>
<dbReference type="InterPro" id="IPR050836">
    <property type="entry name" value="SDS22/Internalin_LRR"/>
</dbReference>
<proteinExistence type="predicted"/>
<feature type="compositionally biased region" description="Polar residues" evidence="3">
    <location>
        <begin position="27"/>
        <end position="41"/>
    </location>
</feature>
<dbReference type="PROSITE" id="PS51450">
    <property type="entry name" value="LRR"/>
    <property type="match status" value="4"/>
</dbReference>
<evidence type="ECO:0000256" key="2">
    <source>
        <dbReference type="ARBA" id="ARBA00022737"/>
    </source>
</evidence>
<dbReference type="Pfam" id="PF12799">
    <property type="entry name" value="LRR_4"/>
    <property type="match status" value="1"/>
</dbReference>
<reference evidence="4" key="1">
    <citation type="submission" date="2023-07" db="EMBL/GenBank/DDBJ databases">
        <authorList>
            <consortium name="AG Swart"/>
            <person name="Singh M."/>
            <person name="Singh A."/>
            <person name="Seah K."/>
            <person name="Emmerich C."/>
        </authorList>
    </citation>
    <scope>NUCLEOTIDE SEQUENCE</scope>
    <source>
        <strain evidence="4">DP1</strain>
    </source>
</reference>
<keyword evidence="2" id="KW-0677">Repeat</keyword>
<keyword evidence="5" id="KW-1185">Reference proteome</keyword>
<dbReference type="AlphaFoldDB" id="A0AAD1X7B9"/>
<organism evidence="4 5">
    <name type="scientific">Euplotes crassus</name>
    <dbReference type="NCBI Taxonomy" id="5936"/>
    <lineage>
        <taxon>Eukaryota</taxon>
        <taxon>Sar</taxon>
        <taxon>Alveolata</taxon>
        <taxon>Ciliophora</taxon>
        <taxon>Intramacronucleata</taxon>
        <taxon>Spirotrichea</taxon>
        <taxon>Hypotrichia</taxon>
        <taxon>Euplotida</taxon>
        <taxon>Euplotidae</taxon>
        <taxon>Moneuplotes</taxon>
    </lineage>
</organism>
<evidence type="ECO:0008006" key="6">
    <source>
        <dbReference type="Google" id="ProtNLM"/>
    </source>
</evidence>
<feature type="region of interest" description="Disordered" evidence="3">
    <location>
        <begin position="423"/>
        <end position="455"/>
    </location>
</feature>
<dbReference type="InterPro" id="IPR032675">
    <property type="entry name" value="LRR_dom_sf"/>
</dbReference>
<evidence type="ECO:0000313" key="4">
    <source>
        <dbReference type="EMBL" id="CAI2365815.1"/>
    </source>
</evidence>
<evidence type="ECO:0000256" key="3">
    <source>
        <dbReference type="SAM" id="MobiDB-lite"/>
    </source>
</evidence>
<dbReference type="SUPFAM" id="SSF47769">
    <property type="entry name" value="SAM/Pointed domain"/>
    <property type="match status" value="1"/>
</dbReference>
<dbReference type="InterPro" id="IPR025875">
    <property type="entry name" value="Leu-rich_rpt_4"/>
</dbReference>
<evidence type="ECO:0000256" key="1">
    <source>
        <dbReference type="ARBA" id="ARBA00022614"/>
    </source>
</evidence>
<accession>A0AAD1X7B9</accession>
<dbReference type="Gene3D" id="1.10.150.50">
    <property type="entry name" value="Transcription Factor, Ets-1"/>
    <property type="match status" value="1"/>
</dbReference>
<name>A0AAD1X7B9_EUPCR</name>
<feature type="compositionally biased region" description="Basic and acidic residues" evidence="3">
    <location>
        <begin position="1"/>
        <end position="26"/>
    </location>
</feature>
<evidence type="ECO:0000313" key="5">
    <source>
        <dbReference type="Proteomes" id="UP001295684"/>
    </source>
</evidence>
<gene>
    <name evidence="4" type="ORF">ECRASSUSDP1_LOCUS7098</name>
</gene>
<dbReference type="Gene3D" id="3.80.10.10">
    <property type="entry name" value="Ribonuclease Inhibitor"/>
    <property type="match status" value="2"/>
</dbReference>
<dbReference type="EMBL" id="CAMPGE010006902">
    <property type="protein sequence ID" value="CAI2365815.1"/>
    <property type="molecule type" value="Genomic_DNA"/>
</dbReference>
<dbReference type="SUPFAM" id="SSF52058">
    <property type="entry name" value="L domain-like"/>
    <property type="match status" value="1"/>
</dbReference>
<protein>
    <recommendedName>
        <fullName evidence="6">Protein phosphatase 1 regulatory subunit 7</fullName>
    </recommendedName>
</protein>
<feature type="region of interest" description="Disordered" evidence="3">
    <location>
        <begin position="1"/>
        <end position="56"/>
    </location>
</feature>
<dbReference type="PANTHER" id="PTHR46652:SF3">
    <property type="entry name" value="LEUCINE-RICH REPEAT-CONTAINING PROTEIN 9"/>
    <property type="match status" value="1"/>
</dbReference>
<sequence>MDNFELKDQFDSLDIHKEETEMERNTDQNSIGPQDSDQNDAPQEENKGEEEDPELLDKESVSIFFNQIGISDYTKTILIENGFDNFESLSYLSKDVLSQLKIKNNTDIDSLLNSLSSIAECYRNSASMKEALGAYEKCIPGTVITPKLLMKCATNIKQKRKDHKGRLIAEHFLPGITHLSLESRNITKIESLDMCTNLKNLYLYENKISKIQGLENCINLTILSLERNLISKIEGLENLKKLQKLYLENNCINRLEGLHSNSNLEEINLNNQNLSPGQEFTFDDLSLCAVCASLVRLDLKSCQIVDPKPLFYLERLDVLNLKDNQISELEAVSPFLSTIRYLRVLDMRGNPLAKIRKYRDQIIMIGLSIQTLDDKKVTEHERQYLLTLEMKKKGIKVPTKEPQFEMAGQGGYGGRGGRWFRGRGGFGQPTGGRKTVQKLPKGKKMTNLGDRPPIKAGLSIVGNEMEIMHPLDEKENQLEQPGSKESNHFQPPDQYPTYEELMKMASLPSRVEISKK</sequence>
<dbReference type="Proteomes" id="UP001295684">
    <property type="component" value="Unassembled WGS sequence"/>
</dbReference>
<dbReference type="InterPro" id="IPR001611">
    <property type="entry name" value="Leu-rich_rpt"/>
</dbReference>
<comment type="caution">
    <text evidence="4">The sequence shown here is derived from an EMBL/GenBank/DDBJ whole genome shotgun (WGS) entry which is preliminary data.</text>
</comment>
<dbReference type="CDD" id="cd21340">
    <property type="entry name" value="PPP1R42"/>
    <property type="match status" value="1"/>
</dbReference>
<keyword evidence="1" id="KW-0433">Leucine-rich repeat</keyword>